<dbReference type="RefSeq" id="WP_122546038.1">
    <property type="nucleotide sequence ID" value="NZ_QWIV01000006.1"/>
</dbReference>
<accession>A0A3M7LFU8</accession>
<gene>
    <name evidence="1" type="ORF">D1632_04400</name>
</gene>
<reference evidence="1 2" key="1">
    <citation type="submission" date="2018-08" db="EMBL/GenBank/DDBJ databases">
        <title>Chryseobacterium nematophagum: a novel matrix digesting pathogen of nematodes.</title>
        <authorList>
            <person name="Page A."/>
            <person name="Roberts M."/>
            <person name="Felix M.-A."/>
            <person name="Weir W."/>
        </authorList>
    </citation>
    <scope>NUCLEOTIDE SEQUENCE [LARGE SCALE GENOMIC DNA]</scope>
    <source>
        <strain evidence="1 2">JUb275</strain>
    </source>
</reference>
<organism evidence="1 2">
    <name type="scientific">Chryseobacterium nematophagum</name>
    <dbReference type="NCBI Taxonomy" id="2305228"/>
    <lineage>
        <taxon>Bacteria</taxon>
        <taxon>Pseudomonadati</taxon>
        <taxon>Bacteroidota</taxon>
        <taxon>Flavobacteriia</taxon>
        <taxon>Flavobacteriales</taxon>
        <taxon>Weeksellaceae</taxon>
        <taxon>Chryseobacterium group</taxon>
        <taxon>Chryseobacterium</taxon>
    </lineage>
</organism>
<evidence type="ECO:0000313" key="2">
    <source>
        <dbReference type="Proteomes" id="UP000267524"/>
    </source>
</evidence>
<dbReference type="PROSITE" id="PS51257">
    <property type="entry name" value="PROKAR_LIPOPROTEIN"/>
    <property type="match status" value="1"/>
</dbReference>
<name>A0A3M7LFU8_9FLAO</name>
<dbReference type="AlphaFoldDB" id="A0A3M7LFU8"/>
<comment type="caution">
    <text evidence="1">The sequence shown here is derived from an EMBL/GenBank/DDBJ whole genome shotgun (WGS) entry which is preliminary data.</text>
</comment>
<dbReference type="EMBL" id="QWIV01000006">
    <property type="protein sequence ID" value="RMZ60436.1"/>
    <property type="molecule type" value="Genomic_DNA"/>
</dbReference>
<proteinExistence type="predicted"/>
<protein>
    <submittedName>
        <fullName evidence="1">Uncharacterized protein</fullName>
    </submittedName>
</protein>
<evidence type="ECO:0000313" key="1">
    <source>
        <dbReference type="EMBL" id="RMZ60436.1"/>
    </source>
</evidence>
<dbReference type="Proteomes" id="UP000267524">
    <property type="component" value="Unassembled WGS sequence"/>
</dbReference>
<keyword evidence="2" id="KW-1185">Reference proteome</keyword>
<sequence length="563" mass="63780">MIKTIVRTFVLSSLMLSISCREDLLVDNADRSNPTISEGIVKNGRLYFPNKESLQLTYDKFKDAEDEVIAGYIDEKDIISLRPIITQKNEKKIASKVAQRIQLLRLNKRFMASKSANAKIDSNGMIEEDIDDLEELVGDDAYGAFLNSDAEIQVANKIYKYTDVGLFIVDIQNYQLLEQYLEVKQISDNLLYPTSDNIKISYIQSLPAGEKISLGNNSSIEYFRGTNTYSGGFGNTGGSSGGSGQTGNTYSGGFESAGGASSTQMLNFINNLQNCTTYNTWLQSLFGDSNMCVDRYEENRRVKTKAYNYNYYLVYNLGVKVKHQYKGWTGLWRKEKADEIRLGVIGATFYYDYSSYFNPPPASNRITTIYNNNNRYQFDANVFWMQDYLNPGLSSMKGFSTTGYPKIFQDNYYIEDIIPLNFSSSNSIVDKGIYSALKEGNRQLSYNYLNKMFWENVVKKVESFATSTGQSKPDNNITYSYNAVPLGKLLVQKTYYENKYNVNNVEKTFDWGFQIGFSIGDDGHVSPNASPSALKKPQEFKVLMYGIVKKNGKWHGSKINTIQ</sequence>